<organism evidence="1 2">
    <name type="scientific">Bradyrhizobium zhanjiangense</name>
    <dbReference type="NCBI Taxonomy" id="1325107"/>
    <lineage>
        <taxon>Bacteria</taxon>
        <taxon>Pseudomonadati</taxon>
        <taxon>Pseudomonadota</taxon>
        <taxon>Alphaproteobacteria</taxon>
        <taxon>Hyphomicrobiales</taxon>
        <taxon>Nitrobacteraceae</taxon>
        <taxon>Bradyrhizobium</taxon>
    </lineage>
</organism>
<accession>A0A4Q0SLJ2</accession>
<dbReference type="RefSeq" id="WP_128944724.1">
    <property type="nucleotide sequence ID" value="NZ_LBJM01000039.1"/>
</dbReference>
<proteinExistence type="predicted"/>
<evidence type="ECO:0000313" key="1">
    <source>
        <dbReference type="EMBL" id="RXH40417.1"/>
    </source>
</evidence>
<gene>
    <name evidence="1" type="ORF">XH94_13175</name>
</gene>
<comment type="caution">
    <text evidence="1">The sequence shown here is derived from an EMBL/GenBank/DDBJ whole genome shotgun (WGS) entry which is preliminary data.</text>
</comment>
<name>A0A4Q0SLJ2_9BRAD</name>
<protein>
    <submittedName>
        <fullName evidence="1">Uncharacterized protein</fullName>
    </submittedName>
</protein>
<evidence type="ECO:0000313" key="2">
    <source>
        <dbReference type="Proteomes" id="UP000290565"/>
    </source>
</evidence>
<dbReference type="Proteomes" id="UP000290565">
    <property type="component" value="Unassembled WGS sequence"/>
</dbReference>
<sequence>MYKRPQDAFLAQLIGENNRLQEKFMAMNGTTSNVDVAGAGNMQAPAINVEAVGRPTMLSLLSERVWLNPMRGKPPNVFQHTSCAVDLFDSELKPVRFTYLPTPLPWTA</sequence>
<reference evidence="1 2" key="1">
    <citation type="submission" date="2015-04" db="EMBL/GenBank/DDBJ databases">
        <title>Comparative genomics of rhizobia nodulating Arachis hypogaea in China.</title>
        <authorList>
            <person name="Li Y."/>
        </authorList>
    </citation>
    <scope>NUCLEOTIDE SEQUENCE [LARGE SCALE GENOMIC DNA]</scope>
    <source>
        <strain evidence="1 2">CCBAU 51787</strain>
    </source>
</reference>
<dbReference type="EMBL" id="LBJM01000039">
    <property type="protein sequence ID" value="RXH40417.1"/>
    <property type="molecule type" value="Genomic_DNA"/>
</dbReference>
<dbReference type="AlphaFoldDB" id="A0A4Q0SLJ2"/>